<name>A4S571_OSTLU</name>
<evidence type="ECO:0000256" key="1">
    <source>
        <dbReference type="SAM" id="Coils"/>
    </source>
</evidence>
<accession>A4S571</accession>
<sequence>MRREISKRASACVRNYAAGAGKPKASGETTDVVKRVFIEQQTKFRALLTKTKDLKPPVGGDAAAVKAYAAKKLAALKELDISTPGEKILETVDGAFAEAASVRGFLEYAGELRQMLGLKDEDDTMKVMVSALDETEKALGKALLTSDAQGMAKYSSAVAKASEAAGIKPLDAAAMAKLQGEVDLESIENEILELQSVEDEVKKEEA</sequence>
<keyword evidence="1" id="KW-0175">Coiled coil</keyword>
<dbReference type="OrthoDB" id="508070at2759"/>
<dbReference type="OMA" id="YFAKEAN"/>
<proteinExistence type="predicted"/>
<protein>
    <submittedName>
        <fullName evidence="2">Uncharacterized protein</fullName>
    </submittedName>
</protein>
<dbReference type="InterPro" id="IPR031432">
    <property type="entry name" value="MGP1"/>
</dbReference>
<dbReference type="AlphaFoldDB" id="A4S571"/>
<feature type="coiled-coil region" evidence="1">
    <location>
        <begin position="175"/>
        <end position="204"/>
    </location>
</feature>
<reference evidence="2 3" key="1">
    <citation type="journal article" date="2007" name="Proc. Natl. Acad. Sci. U.S.A.">
        <title>The tiny eukaryote Ostreococcus provides genomic insights into the paradox of plankton speciation.</title>
        <authorList>
            <person name="Palenik B."/>
            <person name="Grimwood J."/>
            <person name="Aerts A."/>
            <person name="Rouze P."/>
            <person name="Salamov A."/>
            <person name="Putnam N."/>
            <person name="Dupont C."/>
            <person name="Jorgensen R."/>
            <person name="Derelle E."/>
            <person name="Rombauts S."/>
            <person name="Zhou K."/>
            <person name="Otillar R."/>
            <person name="Merchant S.S."/>
            <person name="Podell S."/>
            <person name="Gaasterland T."/>
            <person name="Napoli C."/>
            <person name="Gendler K."/>
            <person name="Manuell A."/>
            <person name="Tai V."/>
            <person name="Vallon O."/>
            <person name="Piganeau G."/>
            <person name="Jancek S."/>
            <person name="Heijde M."/>
            <person name="Jabbari K."/>
            <person name="Bowler C."/>
            <person name="Lohr M."/>
            <person name="Robbens S."/>
            <person name="Werner G."/>
            <person name="Dubchak I."/>
            <person name="Pazour G.J."/>
            <person name="Ren Q."/>
            <person name="Paulsen I."/>
            <person name="Delwiche C."/>
            <person name="Schmutz J."/>
            <person name="Rokhsar D."/>
            <person name="Van de Peer Y."/>
            <person name="Moreau H."/>
            <person name="Grigoriev I.V."/>
        </authorList>
    </citation>
    <scope>NUCLEOTIDE SEQUENCE [LARGE SCALE GENOMIC DNA]</scope>
    <source>
        <strain evidence="2 3">CCE9901</strain>
    </source>
</reference>
<dbReference type="RefSeq" id="XP_001420558.1">
    <property type="nucleotide sequence ID" value="XM_001420521.1"/>
</dbReference>
<dbReference type="Gramene" id="ABO98851">
    <property type="protein sequence ID" value="ABO98851"/>
    <property type="gene ID" value="OSTLU_26658"/>
</dbReference>
<dbReference type="HOGENOM" id="CLU_1367847_0_0_1"/>
<gene>
    <name evidence="2" type="ORF">OSTLU_26658</name>
</gene>
<dbReference type="STRING" id="436017.A4S571"/>
<dbReference type="Pfam" id="PF15704">
    <property type="entry name" value="Mt_ATP_synt"/>
    <property type="match status" value="1"/>
</dbReference>
<organism evidence="2 3">
    <name type="scientific">Ostreococcus lucimarinus (strain CCE9901)</name>
    <dbReference type="NCBI Taxonomy" id="436017"/>
    <lineage>
        <taxon>Eukaryota</taxon>
        <taxon>Viridiplantae</taxon>
        <taxon>Chlorophyta</taxon>
        <taxon>Mamiellophyceae</taxon>
        <taxon>Mamiellales</taxon>
        <taxon>Bathycoccaceae</taxon>
        <taxon>Ostreococcus</taxon>
    </lineage>
</organism>
<dbReference type="EMBL" id="CP000592">
    <property type="protein sequence ID" value="ABO98851.1"/>
    <property type="molecule type" value="Genomic_DNA"/>
</dbReference>
<evidence type="ECO:0000313" key="3">
    <source>
        <dbReference type="Proteomes" id="UP000001568"/>
    </source>
</evidence>
<keyword evidence="3" id="KW-1185">Reference proteome</keyword>
<dbReference type="GeneID" id="5004739"/>
<dbReference type="KEGG" id="olu:OSTLU_26658"/>
<dbReference type="PANTHER" id="PTHR36013:SF2">
    <property type="entry name" value="ATP SYNTHASE 24 KDA SUBUNIT, MITOCHONDRIAL-RELATED"/>
    <property type="match status" value="1"/>
</dbReference>
<dbReference type="Proteomes" id="UP000001568">
    <property type="component" value="Chromosome 12"/>
</dbReference>
<evidence type="ECO:0000313" key="2">
    <source>
        <dbReference type="EMBL" id="ABO98851.1"/>
    </source>
</evidence>
<dbReference type="PANTHER" id="PTHR36013">
    <property type="entry name" value="ATP SYNTHASE 24 KDA SUBUNIT, MITOCHONDRIAL-RELATED"/>
    <property type="match status" value="1"/>
</dbReference>